<name>A0ABT1X056_9PROT</name>
<organism evidence="2 3">
    <name type="scientific">Roseomonas populi</name>
    <dbReference type="NCBI Taxonomy" id="3121582"/>
    <lineage>
        <taxon>Bacteria</taxon>
        <taxon>Pseudomonadati</taxon>
        <taxon>Pseudomonadota</taxon>
        <taxon>Alphaproteobacteria</taxon>
        <taxon>Acetobacterales</taxon>
        <taxon>Roseomonadaceae</taxon>
        <taxon>Roseomonas</taxon>
    </lineage>
</organism>
<feature type="transmembrane region" description="Helical" evidence="1">
    <location>
        <begin position="24"/>
        <end position="45"/>
    </location>
</feature>
<keyword evidence="1" id="KW-0472">Membrane</keyword>
<feature type="transmembrane region" description="Helical" evidence="1">
    <location>
        <begin position="137"/>
        <end position="158"/>
    </location>
</feature>
<evidence type="ECO:0000313" key="3">
    <source>
        <dbReference type="Proteomes" id="UP001524642"/>
    </source>
</evidence>
<evidence type="ECO:0008006" key="4">
    <source>
        <dbReference type="Google" id="ProtNLM"/>
    </source>
</evidence>
<comment type="caution">
    <text evidence="2">The sequence shown here is derived from an EMBL/GenBank/DDBJ whole genome shotgun (WGS) entry which is preliminary data.</text>
</comment>
<gene>
    <name evidence="2" type="ORF">NRP21_05390</name>
</gene>
<accession>A0ABT1X056</accession>
<reference evidence="2 3" key="1">
    <citation type="submission" date="2022-06" db="EMBL/GenBank/DDBJ databases">
        <title>Roseomonas CN29.</title>
        <authorList>
            <person name="Cheng Y."/>
            <person name="He X."/>
        </authorList>
    </citation>
    <scope>NUCLEOTIDE SEQUENCE [LARGE SCALE GENOMIC DNA]</scope>
    <source>
        <strain evidence="2 3">CN29</strain>
    </source>
</reference>
<keyword evidence="1" id="KW-0812">Transmembrane</keyword>
<dbReference type="EMBL" id="JANJOU010000003">
    <property type="protein sequence ID" value="MCR0981476.1"/>
    <property type="molecule type" value="Genomic_DNA"/>
</dbReference>
<keyword evidence="1" id="KW-1133">Transmembrane helix</keyword>
<evidence type="ECO:0000313" key="2">
    <source>
        <dbReference type="EMBL" id="MCR0981476.1"/>
    </source>
</evidence>
<protein>
    <recommendedName>
        <fullName evidence="4">DUF3592 domain-containing protein</fullName>
    </recommendedName>
</protein>
<keyword evidence="3" id="KW-1185">Reference proteome</keyword>
<dbReference type="Proteomes" id="UP001524642">
    <property type="component" value="Unassembled WGS sequence"/>
</dbReference>
<dbReference type="RefSeq" id="WP_257715152.1">
    <property type="nucleotide sequence ID" value="NZ_JANJOU010000003.1"/>
</dbReference>
<proteinExistence type="predicted"/>
<sequence>MQTQTESPPQLTLPPQGGGWRETFFSFLGTLMFGAMLVALSIYTVPNLITDWQVRGVAEPVAEGRVTDGSCSSRLMLNICDATLSIMTKSGRVTRDVNYIFADVHSGDYSVAVLADPAHPELATTDMGLNMLWNRTITLLVGGGILLALTVAPIIALFRRMRARREAAAA</sequence>
<evidence type="ECO:0000256" key="1">
    <source>
        <dbReference type="SAM" id="Phobius"/>
    </source>
</evidence>